<feature type="compositionally biased region" description="Acidic residues" evidence="1">
    <location>
        <begin position="253"/>
        <end position="272"/>
    </location>
</feature>
<dbReference type="STRING" id="1404245.CGLY_10105"/>
<proteinExistence type="predicted"/>
<protein>
    <submittedName>
        <fullName evidence="4">Putative membrane associated protein</fullName>
    </submittedName>
</protein>
<reference evidence="4 5" key="1">
    <citation type="journal article" date="2015" name="Int. J. Syst. Evol. Microbiol.">
        <title>Revisiting Corynebacterium glyciniphilum (ex Kubota et al., 1972) sp. nov., nom. rev., isolated from putrefied banana.</title>
        <authorList>
            <person name="Al-Dilaimi A."/>
            <person name="Bednarz H."/>
            <person name="Lomker A."/>
            <person name="Niehaus K."/>
            <person name="Kalinowski J."/>
            <person name="Ruckert C."/>
        </authorList>
    </citation>
    <scope>NUCLEOTIDE SEQUENCE [LARGE SCALE GENOMIC DNA]</scope>
    <source>
        <strain evidence="4">AJ 3170</strain>
    </source>
</reference>
<evidence type="ECO:0000313" key="4">
    <source>
        <dbReference type="EMBL" id="AHW64466.1"/>
    </source>
</evidence>
<keyword evidence="5" id="KW-1185">Reference proteome</keyword>
<feature type="region of interest" description="Disordered" evidence="1">
    <location>
        <begin position="250"/>
        <end position="301"/>
    </location>
</feature>
<accession>X5ECX3</accession>
<dbReference type="InterPro" id="IPR007331">
    <property type="entry name" value="Htaa"/>
</dbReference>
<keyword evidence="2" id="KW-0812">Transmembrane</keyword>
<dbReference type="KEGG" id="cgy:CGLY_10105"/>
<gene>
    <name evidence="4" type="ORF">CGLY_10105</name>
</gene>
<feature type="transmembrane region" description="Helical" evidence="2">
    <location>
        <begin position="313"/>
        <end position="331"/>
    </location>
</feature>
<dbReference type="Pfam" id="PF04213">
    <property type="entry name" value="HtaA"/>
    <property type="match status" value="1"/>
</dbReference>
<name>X5ECX3_9CORY</name>
<feature type="region of interest" description="Disordered" evidence="1">
    <location>
        <begin position="197"/>
        <end position="226"/>
    </location>
</feature>
<evidence type="ECO:0000259" key="3">
    <source>
        <dbReference type="Pfam" id="PF04213"/>
    </source>
</evidence>
<sequence length="340" mass="34427">MVCDILRNVSPVVSVLPLFLPDVLRGHVARSVSAGSVAILTSLSGVGTAAVLAPAPAAAQPSPAAEADTSCDPQDSTANRVVDARMGWGVRESFRSYITSSIANGGWTSGDGAVFSDGEFVFSGDDGVVSVVDGAVTDVTLVFAGSVNFTGHGGVLDMTVANPEIRMSGDDGMLIADVTSHDTDGEPHNYGRINVASLSPADGDSQDSVTDGIVDGDAGATLTPEGSTAMGEFYEAGAEMDPLTFQAALADGCEGDGPELEAMPDDDGDGTSDNDPNGGDVTIRDADGGSDGSDSSQDDENPVVAFLTTPSTAIPTAVVALVVVLGGWFGVRRRRSGDHG</sequence>
<dbReference type="Proteomes" id="UP000023703">
    <property type="component" value="Chromosome"/>
</dbReference>
<keyword evidence="2" id="KW-0472">Membrane</keyword>
<dbReference type="AlphaFoldDB" id="X5ECX3"/>
<dbReference type="EMBL" id="CP006842">
    <property type="protein sequence ID" value="AHW64466.1"/>
    <property type="molecule type" value="Genomic_DNA"/>
</dbReference>
<feature type="domain" description="Htaa" evidence="3">
    <location>
        <begin position="84"/>
        <end position="246"/>
    </location>
</feature>
<organism evidence="4 5">
    <name type="scientific">Corynebacterium glyciniphilum AJ 3170</name>
    <dbReference type="NCBI Taxonomy" id="1404245"/>
    <lineage>
        <taxon>Bacteria</taxon>
        <taxon>Bacillati</taxon>
        <taxon>Actinomycetota</taxon>
        <taxon>Actinomycetes</taxon>
        <taxon>Mycobacteriales</taxon>
        <taxon>Corynebacteriaceae</taxon>
        <taxon>Corynebacterium</taxon>
    </lineage>
</organism>
<evidence type="ECO:0000313" key="5">
    <source>
        <dbReference type="Proteomes" id="UP000023703"/>
    </source>
</evidence>
<evidence type="ECO:0000256" key="2">
    <source>
        <dbReference type="SAM" id="Phobius"/>
    </source>
</evidence>
<evidence type="ECO:0000256" key="1">
    <source>
        <dbReference type="SAM" id="MobiDB-lite"/>
    </source>
</evidence>
<dbReference type="HOGENOM" id="CLU_815625_0_0_11"/>
<keyword evidence="2" id="KW-1133">Transmembrane helix</keyword>
<dbReference type="eggNOG" id="COG0810">
    <property type="taxonomic scope" value="Bacteria"/>
</dbReference>